<dbReference type="AlphaFoldDB" id="A0AAJ0C1B0"/>
<feature type="region of interest" description="Disordered" evidence="1">
    <location>
        <begin position="254"/>
        <end position="278"/>
    </location>
</feature>
<evidence type="ECO:0000256" key="1">
    <source>
        <dbReference type="SAM" id="MobiDB-lite"/>
    </source>
</evidence>
<protein>
    <submittedName>
        <fullName evidence="2">Uncharacterized protein</fullName>
    </submittedName>
</protein>
<dbReference type="Proteomes" id="UP001244011">
    <property type="component" value="Unassembled WGS sequence"/>
</dbReference>
<feature type="compositionally biased region" description="Acidic residues" evidence="1">
    <location>
        <begin position="14"/>
        <end position="24"/>
    </location>
</feature>
<evidence type="ECO:0000313" key="3">
    <source>
        <dbReference type="Proteomes" id="UP001244011"/>
    </source>
</evidence>
<dbReference type="GeneID" id="85309327"/>
<evidence type="ECO:0000313" key="2">
    <source>
        <dbReference type="EMBL" id="KAK1765876.1"/>
    </source>
</evidence>
<feature type="region of interest" description="Disordered" evidence="1">
    <location>
        <begin position="1"/>
        <end position="57"/>
    </location>
</feature>
<feature type="compositionally biased region" description="Gly residues" evidence="1">
    <location>
        <begin position="340"/>
        <end position="355"/>
    </location>
</feature>
<accession>A0AAJ0C1B0</accession>
<feature type="region of interest" description="Disordered" evidence="1">
    <location>
        <begin position="300"/>
        <end position="355"/>
    </location>
</feature>
<name>A0AAJ0C1B0_9PEZI</name>
<gene>
    <name evidence="2" type="ORF">QBC33DRAFT_516301</name>
</gene>
<organism evidence="2 3">
    <name type="scientific">Phialemonium atrogriseum</name>
    <dbReference type="NCBI Taxonomy" id="1093897"/>
    <lineage>
        <taxon>Eukaryota</taxon>
        <taxon>Fungi</taxon>
        <taxon>Dikarya</taxon>
        <taxon>Ascomycota</taxon>
        <taxon>Pezizomycotina</taxon>
        <taxon>Sordariomycetes</taxon>
        <taxon>Sordariomycetidae</taxon>
        <taxon>Cephalothecales</taxon>
        <taxon>Cephalothecaceae</taxon>
        <taxon>Phialemonium</taxon>
    </lineage>
</organism>
<reference evidence="2" key="1">
    <citation type="submission" date="2023-06" db="EMBL/GenBank/DDBJ databases">
        <title>Genome-scale phylogeny and comparative genomics of the fungal order Sordariales.</title>
        <authorList>
            <consortium name="Lawrence Berkeley National Laboratory"/>
            <person name="Hensen N."/>
            <person name="Bonometti L."/>
            <person name="Westerberg I."/>
            <person name="Brannstrom I.O."/>
            <person name="Guillou S."/>
            <person name="Cros-Aarteil S."/>
            <person name="Calhoun S."/>
            <person name="Haridas S."/>
            <person name="Kuo A."/>
            <person name="Mondo S."/>
            <person name="Pangilinan J."/>
            <person name="Riley R."/>
            <person name="Labutti K."/>
            <person name="Andreopoulos B."/>
            <person name="Lipzen A."/>
            <person name="Chen C."/>
            <person name="Yanf M."/>
            <person name="Daum C."/>
            <person name="Ng V."/>
            <person name="Clum A."/>
            <person name="Steindorff A."/>
            <person name="Ohm R."/>
            <person name="Martin F."/>
            <person name="Silar P."/>
            <person name="Natvig D."/>
            <person name="Lalanne C."/>
            <person name="Gautier V."/>
            <person name="Ament-Velasquez S.L."/>
            <person name="Kruys A."/>
            <person name="Hutchinson M.I."/>
            <person name="Powell A.J."/>
            <person name="Barry K."/>
            <person name="Miller A.N."/>
            <person name="Grigoriev I.V."/>
            <person name="Debuchy R."/>
            <person name="Gladieux P."/>
            <person name="Thoren M.H."/>
            <person name="Johannesson H."/>
        </authorList>
    </citation>
    <scope>NUCLEOTIDE SEQUENCE</scope>
    <source>
        <strain evidence="2">8032-3</strain>
    </source>
</reference>
<dbReference type="EMBL" id="MU839013">
    <property type="protein sequence ID" value="KAK1765876.1"/>
    <property type="molecule type" value="Genomic_DNA"/>
</dbReference>
<keyword evidence="3" id="KW-1185">Reference proteome</keyword>
<proteinExistence type="predicted"/>
<comment type="caution">
    <text evidence="2">The sequence shown here is derived from an EMBL/GenBank/DDBJ whole genome shotgun (WGS) entry which is preliminary data.</text>
</comment>
<feature type="compositionally biased region" description="Pro residues" evidence="1">
    <location>
        <begin position="26"/>
        <end position="40"/>
    </location>
</feature>
<dbReference type="RefSeq" id="XP_060282089.1">
    <property type="nucleotide sequence ID" value="XM_060426140.1"/>
</dbReference>
<sequence>MNPYPDGILFGPDGTEDSSFEDEPSLPAPQPPSSPPPAASPLPAAWAPPVNGSIADLLDPRVTSAQLSSPAPGFVPAASPAAANGPGTFFAPGFVPGFASPVASPVVPAGVPGVPGVPGLGPAASGAAPGHASSFASPVAPVGVPGPGPAARGPAPGLASPFASPFGSAGVFGLGPAALGPASPLAAVPGPAPGYPVGYYQHPHAAAVPPPAGYYAAAAAAATGFAPGQFPFPGPADHPAVPVADGLQQLAGPQLRPAAPARRRAATRPAAPPVPSPVFADGTKRCTVCKQIKSLEEFRGPERSLGGRSAAQQCNDCARRKRQHTQDYLRRKKEKERRNGGGGGGPGPAAGAVGA</sequence>